<dbReference type="SUPFAM" id="SSF53474">
    <property type="entry name" value="alpha/beta-Hydrolases"/>
    <property type="match status" value="1"/>
</dbReference>
<evidence type="ECO:0000259" key="2">
    <source>
        <dbReference type="Pfam" id="PF12740"/>
    </source>
</evidence>
<dbReference type="AlphaFoldDB" id="A0AB34ISU3"/>
<keyword evidence="4" id="KW-1185">Reference proteome</keyword>
<dbReference type="Gene3D" id="3.40.50.1820">
    <property type="entry name" value="alpha/beta hydrolase"/>
    <property type="match status" value="1"/>
</dbReference>
<dbReference type="InterPro" id="IPR041127">
    <property type="entry name" value="PET_hydrolase/cutinase-like"/>
</dbReference>
<comment type="caution">
    <text evidence="3">The sequence shown here is derived from an EMBL/GenBank/DDBJ whole genome shotgun (WGS) entry which is preliminary data.</text>
</comment>
<reference evidence="3 4" key="1">
    <citation type="journal article" date="2024" name="Science">
        <title>Giant polyketide synthase enzymes in the biosynthesis of giant marine polyether toxins.</title>
        <authorList>
            <person name="Fallon T.R."/>
            <person name="Shende V.V."/>
            <person name="Wierzbicki I.H."/>
            <person name="Pendleton A.L."/>
            <person name="Watervoot N.F."/>
            <person name="Auber R.P."/>
            <person name="Gonzalez D.J."/>
            <person name="Wisecaver J.H."/>
            <person name="Moore B.S."/>
        </authorList>
    </citation>
    <scope>NUCLEOTIDE SEQUENCE [LARGE SCALE GENOMIC DNA]</scope>
    <source>
        <strain evidence="3 4">12B1</strain>
    </source>
</reference>
<sequence length="232" mass="24659">MALASPLREVHDPATFTALVHAPPHASPLPLLLFLHGAGESGARVRALLSEGATGTPPSLLERREAPLLLSRRFVTVAPQTDHGWRPAEVHAFLDFLLAPGGAHGLAIDPKRCYVTGHSMGGGGAIAAAAWARRFAAVVPVAPAGVVAARQLLGVPIWAFHGKNDVVVPSFPTEQLVSDLRALGAKEDEARLTLYEKAPAPVGWPDYEGHASTIPAYSSPELYKWLLEQHLP</sequence>
<name>A0AB34ISU3_PRYPA</name>
<evidence type="ECO:0000256" key="1">
    <source>
        <dbReference type="ARBA" id="ARBA00022729"/>
    </source>
</evidence>
<dbReference type="Proteomes" id="UP001515480">
    <property type="component" value="Unassembled WGS sequence"/>
</dbReference>
<dbReference type="EMBL" id="JBGBPQ010000018">
    <property type="protein sequence ID" value="KAL1506897.1"/>
    <property type="molecule type" value="Genomic_DNA"/>
</dbReference>
<dbReference type="InterPro" id="IPR029058">
    <property type="entry name" value="AB_hydrolase_fold"/>
</dbReference>
<gene>
    <name evidence="3" type="ORF">AB1Y20_007762</name>
</gene>
<dbReference type="PANTHER" id="PTHR43037:SF1">
    <property type="entry name" value="BLL1128 PROTEIN"/>
    <property type="match status" value="1"/>
</dbReference>
<dbReference type="Pfam" id="PF12740">
    <property type="entry name" value="PETase"/>
    <property type="match status" value="1"/>
</dbReference>
<keyword evidence="1" id="KW-0732">Signal</keyword>
<dbReference type="InterPro" id="IPR050955">
    <property type="entry name" value="Plant_Biomass_Hydrol_Est"/>
</dbReference>
<proteinExistence type="predicted"/>
<organism evidence="3 4">
    <name type="scientific">Prymnesium parvum</name>
    <name type="common">Toxic golden alga</name>
    <dbReference type="NCBI Taxonomy" id="97485"/>
    <lineage>
        <taxon>Eukaryota</taxon>
        <taxon>Haptista</taxon>
        <taxon>Haptophyta</taxon>
        <taxon>Prymnesiophyceae</taxon>
        <taxon>Prymnesiales</taxon>
        <taxon>Prymnesiaceae</taxon>
        <taxon>Prymnesium</taxon>
    </lineage>
</organism>
<accession>A0AB34ISU3</accession>
<dbReference type="PANTHER" id="PTHR43037">
    <property type="entry name" value="UNNAMED PRODUCT-RELATED"/>
    <property type="match status" value="1"/>
</dbReference>
<protein>
    <recommendedName>
        <fullName evidence="2">PET hydrolase/cutinase-like domain-containing protein</fullName>
    </recommendedName>
</protein>
<feature type="domain" description="PET hydrolase/cutinase-like" evidence="2">
    <location>
        <begin position="107"/>
        <end position="170"/>
    </location>
</feature>
<evidence type="ECO:0000313" key="3">
    <source>
        <dbReference type="EMBL" id="KAL1506897.1"/>
    </source>
</evidence>
<evidence type="ECO:0000313" key="4">
    <source>
        <dbReference type="Proteomes" id="UP001515480"/>
    </source>
</evidence>